<gene>
    <name evidence="2" type="ORF">Q7C36_007196</name>
</gene>
<evidence type="ECO:0000256" key="1">
    <source>
        <dbReference type="SAM" id="MobiDB-lite"/>
    </source>
</evidence>
<feature type="compositionally biased region" description="Basic and acidic residues" evidence="1">
    <location>
        <begin position="52"/>
        <end position="91"/>
    </location>
</feature>
<dbReference type="Proteomes" id="UP001187315">
    <property type="component" value="Unassembled WGS sequence"/>
</dbReference>
<feature type="region of interest" description="Disordered" evidence="1">
    <location>
        <begin position="1"/>
        <end position="98"/>
    </location>
</feature>
<evidence type="ECO:0000313" key="3">
    <source>
        <dbReference type="Proteomes" id="UP001187315"/>
    </source>
</evidence>
<keyword evidence="3" id="KW-1185">Reference proteome</keyword>
<protein>
    <submittedName>
        <fullName evidence="2">Uncharacterized protein</fullName>
    </submittedName>
</protein>
<accession>A0AA88NFQ5</accession>
<sequence>MLLISIKCPHLRSESSKQEQQTVSAKERKDQKKKHKDLSDTAKGSIPVTSWLRRENKDDESCSSDKESIEEIQGKAVETSEKDKGDVRANEEESGEIQGDIRLSEEEVEREVQEEMSQENYTEITEEGAAGADIEYQIQGMERNVGFKVNKNAVLVKGLEMYKSLS</sequence>
<dbReference type="AlphaFoldDB" id="A0AA88NFQ5"/>
<comment type="caution">
    <text evidence="2">The sequence shown here is derived from an EMBL/GenBank/DDBJ whole genome shotgun (WGS) entry which is preliminary data.</text>
</comment>
<dbReference type="EMBL" id="JAVHJS010000006">
    <property type="protein sequence ID" value="KAK2855327.1"/>
    <property type="molecule type" value="Genomic_DNA"/>
</dbReference>
<organism evidence="2 3">
    <name type="scientific">Tachysurus vachellii</name>
    <name type="common">Darkbarbel catfish</name>
    <name type="synonym">Pelteobagrus vachellii</name>
    <dbReference type="NCBI Taxonomy" id="175792"/>
    <lineage>
        <taxon>Eukaryota</taxon>
        <taxon>Metazoa</taxon>
        <taxon>Chordata</taxon>
        <taxon>Craniata</taxon>
        <taxon>Vertebrata</taxon>
        <taxon>Euteleostomi</taxon>
        <taxon>Actinopterygii</taxon>
        <taxon>Neopterygii</taxon>
        <taxon>Teleostei</taxon>
        <taxon>Ostariophysi</taxon>
        <taxon>Siluriformes</taxon>
        <taxon>Bagridae</taxon>
        <taxon>Tachysurus</taxon>
    </lineage>
</organism>
<reference evidence="2" key="1">
    <citation type="submission" date="2023-08" db="EMBL/GenBank/DDBJ databases">
        <title>Pelteobagrus vachellii genome.</title>
        <authorList>
            <person name="Liu H."/>
        </authorList>
    </citation>
    <scope>NUCLEOTIDE SEQUENCE</scope>
    <source>
        <strain evidence="2">PRFRI_2022a</strain>
        <tissue evidence="2">Muscle</tissue>
    </source>
</reference>
<evidence type="ECO:0000313" key="2">
    <source>
        <dbReference type="EMBL" id="KAK2855327.1"/>
    </source>
</evidence>
<proteinExistence type="predicted"/>
<name>A0AA88NFQ5_TACVA</name>